<evidence type="ECO:0000313" key="2">
    <source>
        <dbReference type="EMBL" id="PUU81114.1"/>
    </source>
</evidence>
<keyword evidence="3" id="KW-1185">Reference proteome</keyword>
<name>A0A2T7A063_TUBBO</name>
<protein>
    <submittedName>
        <fullName evidence="2">Uncharacterized protein</fullName>
    </submittedName>
</protein>
<proteinExistence type="predicted"/>
<feature type="compositionally biased region" description="Basic and acidic residues" evidence="1">
    <location>
        <begin position="518"/>
        <end position="528"/>
    </location>
</feature>
<comment type="caution">
    <text evidence="2">The sequence shown here is derived from an EMBL/GenBank/DDBJ whole genome shotgun (WGS) entry which is preliminary data.</text>
</comment>
<feature type="compositionally biased region" description="Basic and acidic residues" evidence="1">
    <location>
        <begin position="422"/>
        <end position="434"/>
    </location>
</feature>
<evidence type="ECO:0000313" key="3">
    <source>
        <dbReference type="Proteomes" id="UP000244722"/>
    </source>
</evidence>
<dbReference type="EMBL" id="NESQ01000050">
    <property type="protein sequence ID" value="PUU81114.1"/>
    <property type="molecule type" value="Genomic_DNA"/>
</dbReference>
<feature type="region of interest" description="Disordered" evidence="1">
    <location>
        <begin position="509"/>
        <end position="535"/>
    </location>
</feature>
<feature type="compositionally biased region" description="Polar residues" evidence="1">
    <location>
        <begin position="452"/>
        <end position="461"/>
    </location>
</feature>
<sequence>MSTSKITFPPGLTFPPGITIKPSGAGLWCPATEFLIDGPHSAKPTEALTAPAPAIAAIAPSPETVFQCQQFTSMIFNSSYPHEQAYWVHELTSLTLSLSAQLTASRNDFAIEAARSAHEQAINHQLRKNLAVAEEALATTANMLAVQAANVASAHASLGDERAIAAAAIKDLVLKEEALEATTAMLNSQSANLEFAHASLREKDQKIDENNKKIREKNIEIFIKNLEIQEEKQLAGEAISAKFAEHREVLSKLIVSADCERLTDGSDEGSRPGSPVNSRNSELEEALAEKVKLLMVEEHRSARLRNLLNQSIMEVSRLKICLEEATDPARDPLPGNVYPLLMSPESQGSSTQIAELKDALAEKSDFLKVEEQRSARLRDLLNQSIMEVGRLKICLEEATSSEEKGQSHEKAHQASDSLNLNKQKDSGQIHKEECPASNTDGSESSKDDGNGSALSTATTQVQDEEPCIIHISEGVLLGGEEPRGEPTTAVTEGGNHGLFVISTDEGNFTLSSLDEDDPYMKEEHKDTRSAPAPYF</sequence>
<reference evidence="2 3" key="1">
    <citation type="submission" date="2017-04" db="EMBL/GenBank/DDBJ databases">
        <title>Draft genome sequence of Tuber borchii Vittad., a whitish edible truffle.</title>
        <authorList>
            <consortium name="DOE Joint Genome Institute"/>
            <person name="Murat C."/>
            <person name="Kuo A."/>
            <person name="Barry K.W."/>
            <person name="Clum A."/>
            <person name="Dockter R.B."/>
            <person name="Fauchery L."/>
            <person name="Iotti M."/>
            <person name="Kohler A."/>
            <person name="Labutti K."/>
            <person name="Lindquist E.A."/>
            <person name="Lipzen A."/>
            <person name="Ohm R.A."/>
            <person name="Wang M."/>
            <person name="Grigoriev I.V."/>
            <person name="Zambonelli A."/>
            <person name="Martin F.M."/>
        </authorList>
    </citation>
    <scope>NUCLEOTIDE SEQUENCE [LARGE SCALE GENOMIC DNA]</scope>
    <source>
        <strain evidence="2 3">Tbo3840</strain>
    </source>
</reference>
<feature type="region of interest" description="Disordered" evidence="1">
    <location>
        <begin position="399"/>
        <end position="465"/>
    </location>
</feature>
<accession>A0A2T7A063</accession>
<gene>
    <name evidence="2" type="ORF">B9Z19DRAFT_1168210</name>
</gene>
<feature type="compositionally biased region" description="Basic and acidic residues" evidence="1">
    <location>
        <begin position="399"/>
        <end position="413"/>
    </location>
</feature>
<feature type="region of interest" description="Disordered" evidence="1">
    <location>
        <begin position="262"/>
        <end position="282"/>
    </location>
</feature>
<dbReference type="AlphaFoldDB" id="A0A2T7A063"/>
<dbReference type="Proteomes" id="UP000244722">
    <property type="component" value="Unassembled WGS sequence"/>
</dbReference>
<evidence type="ECO:0000256" key="1">
    <source>
        <dbReference type="SAM" id="MobiDB-lite"/>
    </source>
</evidence>
<organism evidence="2 3">
    <name type="scientific">Tuber borchii</name>
    <name type="common">White truffle</name>
    <dbReference type="NCBI Taxonomy" id="42251"/>
    <lineage>
        <taxon>Eukaryota</taxon>
        <taxon>Fungi</taxon>
        <taxon>Dikarya</taxon>
        <taxon>Ascomycota</taxon>
        <taxon>Pezizomycotina</taxon>
        <taxon>Pezizomycetes</taxon>
        <taxon>Pezizales</taxon>
        <taxon>Tuberaceae</taxon>
        <taxon>Tuber</taxon>
    </lineage>
</organism>
<dbReference type="OrthoDB" id="5475348at2759"/>